<evidence type="ECO:0000313" key="1">
    <source>
        <dbReference type="EMBL" id="ODV62860.1"/>
    </source>
</evidence>
<protein>
    <submittedName>
        <fullName evidence="1">Uncharacterized protein</fullName>
    </submittedName>
</protein>
<dbReference type="EMBL" id="KV454476">
    <property type="protein sequence ID" value="ODV62860.1"/>
    <property type="molecule type" value="Genomic_DNA"/>
</dbReference>
<evidence type="ECO:0000313" key="2">
    <source>
        <dbReference type="Proteomes" id="UP000095038"/>
    </source>
</evidence>
<reference evidence="2" key="1">
    <citation type="submission" date="2016-05" db="EMBL/GenBank/DDBJ databases">
        <title>Comparative genomics of biotechnologically important yeasts.</title>
        <authorList>
            <consortium name="DOE Joint Genome Institute"/>
            <person name="Riley R."/>
            <person name="Haridas S."/>
            <person name="Wolfe K.H."/>
            <person name="Lopes M.R."/>
            <person name="Hittinger C.T."/>
            <person name="Goker M."/>
            <person name="Salamov A."/>
            <person name="Wisecaver J."/>
            <person name="Long T.M."/>
            <person name="Aerts A.L."/>
            <person name="Barry K."/>
            <person name="Choi C."/>
            <person name="Clum A."/>
            <person name="Coughlan A.Y."/>
            <person name="Deshpande S."/>
            <person name="Douglass A.P."/>
            <person name="Hanson S.J."/>
            <person name="Klenk H.-P."/>
            <person name="Labutti K."/>
            <person name="Lapidus A."/>
            <person name="Lindquist E."/>
            <person name="Lipzen A."/>
            <person name="Meier-Kolthoff J.P."/>
            <person name="Ohm R.A."/>
            <person name="Otillar R.P."/>
            <person name="Pangilinan J."/>
            <person name="Peng Y."/>
            <person name="Rokas A."/>
            <person name="Rosa C.A."/>
            <person name="Scheuner C."/>
            <person name="Sibirny A.A."/>
            <person name="Slot J.C."/>
            <person name="Stielow J.B."/>
            <person name="Sun H."/>
            <person name="Kurtzman C.P."/>
            <person name="Blackwell M."/>
            <person name="Grigoriev I.V."/>
            <person name="Jeffries T.W."/>
        </authorList>
    </citation>
    <scope>NUCLEOTIDE SEQUENCE [LARGE SCALE GENOMIC DNA]</scope>
    <source>
        <strain evidence="2">DSM 1968</strain>
    </source>
</reference>
<sequence>MCYPAGADSETAARRTLLPKIAVRYVRFRSRMCCGFMGISLIGYGSLYRKQPSWPKHILISKGAAANDMRRKKISKRCTHRTITRV</sequence>
<gene>
    <name evidence="1" type="ORF">ASCRUDRAFT_74316</name>
</gene>
<proteinExistence type="predicted"/>
<dbReference type="RefSeq" id="XP_020049167.1">
    <property type="nucleotide sequence ID" value="XM_020192636.1"/>
</dbReference>
<dbReference type="Proteomes" id="UP000095038">
    <property type="component" value="Unassembled WGS sequence"/>
</dbReference>
<organism evidence="1 2">
    <name type="scientific">Ascoidea rubescens DSM 1968</name>
    <dbReference type="NCBI Taxonomy" id="1344418"/>
    <lineage>
        <taxon>Eukaryota</taxon>
        <taxon>Fungi</taxon>
        <taxon>Dikarya</taxon>
        <taxon>Ascomycota</taxon>
        <taxon>Saccharomycotina</taxon>
        <taxon>Saccharomycetes</taxon>
        <taxon>Ascoideaceae</taxon>
        <taxon>Ascoidea</taxon>
    </lineage>
</organism>
<dbReference type="InParanoid" id="A0A1D2VMN1"/>
<keyword evidence="2" id="KW-1185">Reference proteome</keyword>
<dbReference type="GeneID" id="30966272"/>
<dbReference type="AlphaFoldDB" id="A0A1D2VMN1"/>
<name>A0A1D2VMN1_9ASCO</name>
<accession>A0A1D2VMN1</accession>